<protein>
    <submittedName>
        <fullName evidence="2">Antitoxin</fullName>
    </submittedName>
</protein>
<dbReference type="EMBL" id="CP023564">
    <property type="protein sequence ID" value="ATG53741.1"/>
    <property type="molecule type" value="Genomic_DNA"/>
</dbReference>
<accession>A0A291GU46</accession>
<proteinExistence type="predicted"/>
<evidence type="ECO:0000313" key="2">
    <source>
        <dbReference type="EMBL" id="ATG53741.1"/>
    </source>
</evidence>
<name>A0A291GU46_9MICO</name>
<dbReference type="KEGG" id="bgg:CFK41_02320"/>
<sequence length="137" mass="15346">MTTSDHLPDSSDRWTPRRRTDAPSDGAPAPSAVLHEELSRIERRLEAVIAQGRHEFSEGSDSYDRATVAVLRLASLFEEDRFRAVLGVVTTAERRGIITTRNIAAHSGYSSMDIDIFWRTVTERLPGVIERIRAANL</sequence>
<dbReference type="Proteomes" id="UP000217889">
    <property type="component" value="Chromosome"/>
</dbReference>
<dbReference type="RefSeq" id="WP_096798220.1">
    <property type="nucleotide sequence ID" value="NZ_CP023564.1"/>
</dbReference>
<organism evidence="2 3">
    <name type="scientific">Brachybacterium ginsengisoli</name>
    <dbReference type="NCBI Taxonomy" id="1331682"/>
    <lineage>
        <taxon>Bacteria</taxon>
        <taxon>Bacillati</taxon>
        <taxon>Actinomycetota</taxon>
        <taxon>Actinomycetes</taxon>
        <taxon>Micrococcales</taxon>
        <taxon>Dermabacteraceae</taxon>
        <taxon>Brachybacterium</taxon>
    </lineage>
</organism>
<reference evidence="2 3" key="1">
    <citation type="journal article" date="2014" name="Int. J. Syst. Evol. Microbiol.">
        <title>Brachybacterium ginsengisoli sp. nov., isolated from soil of a ginseng field.</title>
        <authorList>
            <person name="Hoang V.A."/>
            <person name="Kim Y.J."/>
            <person name="Nguyen N.L."/>
            <person name="Yang D.C."/>
        </authorList>
    </citation>
    <scope>NUCLEOTIDE SEQUENCE [LARGE SCALE GENOMIC DNA]</scope>
    <source>
        <strain evidence="2 3">DCY80</strain>
    </source>
</reference>
<dbReference type="OrthoDB" id="4794058at2"/>
<evidence type="ECO:0000256" key="1">
    <source>
        <dbReference type="SAM" id="MobiDB-lite"/>
    </source>
</evidence>
<feature type="compositionally biased region" description="Basic and acidic residues" evidence="1">
    <location>
        <begin position="1"/>
        <end position="22"/>
    </location>
</feature>
<feature type="region of interest" description="Disordered" evidence="1">
    <location>
        <begin position="1"/>
        <end position="33"/>
    </location>
</feature>
<feature type="compositionally biased region" description="Low complexity" evidence="1">
    <location>
        <begin position="23"/>
        <end position="32"/>
    </location>
</feature>
<dbReference type="AlphaFoldDB" id="A0A291GU46"/>
<evidence type="ECO:0000313" key="3">
    <source>
        <dbReference type="Proteomes" id="UP000217889"/>
    </source>
</evidence>
<gene>
    <name evidence="2" type="ORF">CFK41_02320</name>
</gene>
<keyword evidence="3" id="KW-1185">Reference proteome</keyword>